<comment type="caution">
    <text evidence="2">The sequence shown here is derived from an EMBL/GenBank/DDBJ whole genome shotgun (WGS) entry which is preliminary data.</text>
</comment>
<sequence>MDSSAQARQVLIADLPREGDLAHHTNDGRPTTLIRTESNVGNSNPNPNPSPSPDLSLNLGHLELLSPIDFAGLYAQVAKLNDALAKLEDEVRSEPYINSEAECRAAAGDVEKLLVSLAQRAAKKTGLERCFPCKERKKRDLLRRHVCVVQETSKTVGMTHLRVADAFSGLCRTADGLGKDVKRLAGVVGEAKDGFERERVRWKVLGWQERILRDELECVEARMSAMSSDSSSGPVPDGHGDSPVESVSTAATGDQDTAVAEIRFELEPMVTLPSESEDYAHNPTEDDLGHLVEQLQHLKDDRDATKPGNEMDEVRLEIMAASLEQLFLVKHGDLSVDLERRVRALTDGGERCLAVAEGLEKLRESNYGDLVVGLCDLAKKPDAESRRKVVNKAKATGRLGASYRGVTTAEYLMMR</sequence>
<dbReference type="AlphaFoldDB" id="A0A010QU59"/>
<feature type="region of interest" description="Disordered" evidence="1">
    <location>
        <begin position="13"/>
        <end position="55"/>
    </location>
</feature>
<gene>
    <name evidence="2" type="ORF">CFIO01_12715</name>
</gene>
<feature type="compositionally biased region" description="Basic and acidic residues" evidence="1">
    <location>
        <begin position="15"/>
        <end position="27"/>
    </location>
</feature>
<reference evidence="2 3" key="1">
    <citation type="submission" date="2014-02" db="EMBL/GenBank/DDBJ databases">
        <title>The genome sequence of Colletotrichum fioriniae PJ7.</title>
        <authorList>
            <person name="Baroncelli R."/>
            <person name="Thon M.R."/>
        </authorList>
    </citation>
    <scope>NUCLEOTIDE SEQUENCE [LARGE SCALE GENOMIC DNA]</scope>
    <source>
        <strain evidence="2 3">PJ7</strain>
    </source>
</reference>
<feature type="compositionally biased region" description="Low complexity" evidence="1">
    <location>
        <begin position="227"/>
        <end position="244"/>
    </location>
</feature>
<organism evidence="2 3">
    <name type="scientific">Colletotrichum fioriniae PJ7</name>
    <dbReference type="NCBI Taxonomy" id="1445577"/>
    <lineage>
        <taxon>Eukaryota</taxon>
        <taxon>Fungi</taxon>
        <taxon>Dikarya</taxon>
        <taxon>Ascomycota</taxon>
        <taxon>Pezizomycotina</taxon>
        <taxon>Sordariomycetes</taxon>
        <taxon>Hypocreomycetidae</taxon>
        <taxon>Glomerellales</taxon>
        <taxon>Glomerellaceae</taxon>
        <taxon>Colletotrichum</taxon>
        <taxon>Colletotrichum acutatum species complex</taxon>
    </lineage>
</organism>
<dbReference type="Proteomes" id="UP000020467">
    <property type="component" value="Unassembled WGS sequence"/>
</dbReference>
<evidence type="ECO:0000256" key="1">
    <source>
        <dbReference type="SAM" id="MobiDB-lite"/>
    </source>
</evidence>
<keyword evidence="3" id="KW-1185">Reference proteome</keyword>
<dbReference type="EMBL" id="JARH01000477">
    <property type="protein sequence ID" value="EXF80175.1"/>
    <property type="molecule type" value="Genomic_DNA"/>
</dbReference>
<accession>A0A010QU59</accession>
<dbReference type="OrthoDB" id="4847418at2759"/>
<evidence type="ECO:0000313" key="3">
    <source>
        <dbReference type="Proteomes" id="UP000020467"/>
    </source>
</evidence>
<proteinExistence type="predicted"/>
<evidence type="ECO:0000313" key="2">
    <source>
        <dbReference type="EMBL" id="EXF80175.1"/>
    </source>
</evidence>
<name>A0A010QU59_9PEZI</name>
<protein>
    <submittedName>
        <fullName evidence="2">Uncharacterized protein</fullName>
    </submittedName>
</protein>
<dbReference type="HOGENOM" id="CLU_709817_0_0_1"/>
<dbReference type="KEGG" id="cfj:CFIO01_12715"/>
<dbReference type="eggNOG" id="ENOG502T4AG">
    <property type="taxonomic scope" value="Eukaryota"/>
</dbReference>
<feature type="region of interest" description="Disordered" evidence="1">
    <location>
        <begin position="224"/>
        <end position="253"/>
    </location>
</feature>